<protein>
    <submittedName>
        <fullName evidence="6">Fibronectin type III domain-containing protein</fullName>
    </submittedName>
</protein>
<feature type="compositionally biased region" description="Pro residues" evidence="3">
    <location>
        <begin position="1356"/>
        <end position="1374"/>
    </location>
</feature>
<feature type="domain" description="Fibronectin type-III" evidence="4">
    <location>
        <begin position="1264"/>
        <end position="1359"/>
    </location>
</feature>
<proteinExistence type="predicted"/>
<dbReference type="PANTHER" id="PTHR46708">
    <property type="entry name" value="TENASCIN"/>
    <property type="match status" value="1"/>
</dbReference>
<dbReference type="PROSITE" id="PS51272">
    <property type="entry name" value="SLH"/>
    <property type="match status" value="3"/>
</dbReference>
<dbReference type="Pfam" id="PF00395">
    <property type="entry name" value="SLH"/>
    <property type="match status" value="3"/>
</dbReference>
<evidence type="ECO:0000256" key="3">
    <source>
        <dbReference type="SAM" id="MobiDB-lite"/>
    </source>
</evidence>
<feature type="domain" description="SLH" evidence="5">
    <location>
        <begin position="1740"/>
        <end position="1799"/>
    </location>
</feature>
<evidence type="ECO:0000259" key="4">
    <source>
        <dbReference type="PROSITE" id="PS50853"/>
    </source>
</evidence>
<feature type="domain" description="Fibronectin type-III" evidence="4">
    <location>
        <begin position="854"/>
        <end position="941"/>
    </location>
</feature>
<feature type="compositionally biased region" description="Basic and acidic residues" evidence="3">
    <location>
        <begin position="1377"/>
        <end position="1393"/>
    </location>
</feature>
<dbReference type="InterPro" id="IPR050991">
    <property type="entry name" value="ECM_Regulatory_Proteins"/>
</dbReference>
<dbReference type="InterPro" id="IPR003961">
    <property type="entry name" value="FN3_dom"/>
</dbReference>
<dbReference type="Pfam" id="PF00041">
    <property type="entry name" value="fn3"/>
    <property type="match status" value="4"/>
</dbReference>
<reference evidence="7" key="1">
    <citation type="journal article" date="2019" name="Int. J. Syst. Evol. Microbiol.">
        <title>The Global Catalogue of Microorganisms (GCM) 10K type strain sequencing project: providing services to taxonomists for standard genome sequencing and annotation.</title>
        <authorList>
            <consortium name="The Broad Institute Genomics Platform"/>
            <consortium name="The Broad Institute Genome Sequencing Center for Infectious Disease"/>
            <person name="Wu L."/>
            <person name="Ma J."/>
        </authorList>
    </citation>
    <scope>NUCLEOTIDE SEQUENCE [LARGE SCALE GENOMIC DNA]</scope>
    <source>
        <strain evidence="7">CCUG 49339</strain>
    </source>
</reference>
<feature type="domain" description="Fibronectin type-III" evidence="4">
    <location>
        <begin position="275"/>
        <end position="361"/>
    </location>
</feature>
<feature type="domain" description="Fibronectin type-III" evidence="4">
    <location>
        <begin position="362"/>
        <end position="452"/>
    </location>
</feature>
<accession>A0ABW4LMX0</accession>
<dbReference type="PANTHER" id="PTHR46708:SF2">
    <property type="entry name" value="FIBRONECTIN TYPE-III DOMAIN-CONTAINING PROTEIN"/>
    <property type="match status" value="1"/>
</dbReference>
<dbReference type="Gene3D" id="2.60.40.10">
    <property type="entry name" value="Immunoglobulins"/>
    <property type="match status" value="12"/>
</dbReference>
<comment type="caution">
    <text evidence="6">The sequence shown here is derived from an EMBL/GenBank/DDBJ whole genome shotgun (WGS) entry which is preliminary data.</text>
</comment>
<dbReference type="RefSeq" id="WP_377927249.1">
    <property type="nucleotide sequence ID" value="NZ_JBHUEM010000005.1"/>
</dbReference>
<evidence type="ECO:0000313" key="6">
    <source>
        <dbReference type="EMBL" id="MFD1736104.1"/>
    </source>
</evidence>
<feature type="region of interest" description="Disordered" evidence="3">
    <location>
        <begin position="1350"/>
        <end position="1393"/>
    </location>
</feature>
<dbReference type="Gene3D" id="3.30.420.430">
    <property type="match status" value="1"/>
</dbReference>
<dbReference type="Proteomes" id="UP001597214">
    <property type="component" value="Unassembled WGS sequence"/>
</dbReference>
<evidence type="ECO:0000256" key="1">
    <source>
        <dbReference type="ARBA" id="ARBA00022729"/>
    </source>
</evidence>
<keyword evidence="7" id="KW-1185">Reference proteome</keyword>
<dbReference type="CDD" id="cd00063">
    <property type="entry name" value="FN3"/>
    <property type="match status" value="6"/>
</dbReference>
<keyword evidence="2" id="KW-0677">Repeat</keyword>
<name>A0ABW4LMX0_9BACI</name>
<sequence length="1871" mass="202690">MVGKALKITICFLLVAVNFLYQPSDLFYKKTEAAITANGTNQPFSYNLPIDSSIPEGYHTIRIWAEDNKGGVSTQQVRTFTVDKTPPSAPTINLATENWQNSSTNFTVSGSTDAITQLKYMFSLDNGATWTESSFQNGSTPLAGSVPANQATTIFAKSVDQGGNESAVVSKTLRHDNGNPVISISPNGQPWTTPSISVDITFSDSLSGVDVNERKYKVTTSTTPPATWDTATNMIETVTLPSEGEYYIHALLKDNAGNTVQTVSNVYQLQNLPQAPTNFRTLSNHDISVEVNWDLVGGYTNGYTYTLENVTLGTSSTVSHPTDYFIFGGLTGGTNYDFTIKANNHVGTSSTSQISILTVPSAPENVNISSVSASTIDISWDPVHSATDYEISIHKGPPAISPAVYRELTGGATSQRIPNLEPGTRYTVLVSAINLSGNGPFKSQQYLTLPANPTGFTSVTIHETEVDLVWNSVPSAINYLLNRDAVEIMNSNSTSFSDLGLTGGTNYTYEVAAENATGVGEYSSLNVLTLPSQVTGLTHSNVTQTTADLSWNGVPSATNYIVEVGGIQAYSGSSTSTTLNGLTEGSIQNIEVYAENASGSGTPATTSFLTIPADVTGLTVSSIEESTSTISWDSMPGASQYEISVNGTTQTVGGTSLNVTGLTGAQNYTVDVRAGNGSGFSGITSSTFLTKPYQPNNVAMTSHSETTLDITWDSIPTVTDYIVELEGLDVATVQSNNASLTGLTAGTGYNITVRAVNPTGQSTKTAFSWITQTLAPTNVVATPDTFEADITFDIVNGADEYVIEAQDGSELYRGTNNYATITGLDDASNYQFTIFAENANDIVSNGTDVTILTKPKQPSIIPTTISETEVEFDLSSSGIARGTEFVIMRDGAEVGRVPVDTPTFTDTLLTGGTNYNYDIFVENASGQGPARSIAVLTLPSAVSNPVLDGQPTPTGVTYDWDPTPGSDGYRIYIDGNLVDDIPTNTVTLTGLLTATIYDNVTIRPYNASGEGAEIALPTFETLPSETFSPSVLFKGDETIDLGWSITGNDVFVIEVDGAEVYRGQDPTFQITGLSPSTTYSIDIWAENSAGIKSTVQQFTEKTLPKAPDDLPILEVTKNSVKFDLTQTNVTDGIEYILYRDGVEIARPLLSDTDFVDTGLNAGTAYLYEISTNSAEGESARLPITVNTITDPVTNLVISTAPTSTTVGLKWDLVAGSDGYGVYNGNTLLTTVTTGDTVTLTGLDTATEYGDIKVISFNEGGNSEAVVAPRFETLPSESMNFAVGPKTTDTITITWTQTGNDVIVIEDQSNTEIYRGKNAQFQVTGLNPSTNYTFNVWAENSTGVTSTVTTLTATTDTPPPPPAPSPIPSPSPTPSQPKVEEKVTPPSFKEEENSKVISKEHVSIIWQPVPNVKEYHLDRNHENIYKGNNPYYDDKGVRPGETYYYELTLEMKDGKRSDPVGFNLTIPDDIAGRVIVNITEDEITFTDEKGKKIAVIQLRQDNLENIIKQNRTPKMKELVLNAKYLEEIVDGYRVVFTPEQVEMLKKETDSNLKVVLKLKDVNVSIPFHSIDFNKLSSELDRHSLVFEITFKPSTKPKALSPEYTVGIWAESKLGKRDVDHLRDYIELEVIHTPYKDKYPVATRISENKSYSSIPFLYVGDNKIKIKAKRPGTFTTIQNHATFSDIEKVWNKDQIEDLASRFIVQGRQDGTFGPNETTSRVQLAVLLTRSLDLVNKAYDGRFKDVLGEEWFVNELMSAADEGIVRGKANGTFAPNAAVNRTQAASMFARTLTYLGFNQEMYAASSVENSFKDHQHIGEWAVNDVEMLFNLGIMSGKPDGTFGPNESLTRSQMTKVLYETLTLSELRNDFPVNK</sequence>
<dbReference type="EMBL" id="JBHUEM010000005">
    <property type="protein sequence ID" value="MFD1736104.1"/>
    <property type="molecule type" value="Genomic_DNA"/>
</dbReference>
<feature type="domain" description="SLH" evidence="5">
    <location>
        <begin position="1805"/>
        <end position="1868"/>
    </location>
</feature>
<gene>
    <name evidence="6" type="ORF">ACFSCX_05950</name>
</gene>
<dbReference type="InterPro" id="IPR001119">
    <property type="entry name" value="SLH_dom"/>
</dbReference>
<feature type="domain" description="Fibronectin type-III" evidence="4">
    <location>
        <begin position="533"/>
        <end position="614"/>
    </location>
</feature>
<evidence type="ECO:0000256" key="2">
    <source>
        <dbReference type="ARBA" id="ARBA00022737"/>
    </source>
</evidence>
<dbReference type="InterPro" id="IPR013783">
    <property type="entry name" value="Ig-like_fold"/>
</dbReference>
<organism evidence="6 7">
    <name type="scientific">Bacillus salitolerans</name>
    <dbReference type="NCBI Taxonomy" id="1437434"/>
    <lineage>
        <taxon>Bacteria</taxon>
        <taxon>Bacillati</taxon>
        <taxon>Bacillota</taxon>
        <taxon>Bacilli</taxon>
        <taxon>Bacillales</taxon>
        <taxon>Bacillaceae</taxon>
        <taxon>Bacillus</taxon>
    </lineage>
</organism>
<dbReference type="PROSITE" id="PS50853">
    <property type="entry name" value="FN3"/>
    <property type="match status" value="6"/>
</dbReference>
<dbReference type="SMART" id="SM00060">
    <property type="entry name" value="FN3"/>
    <property type="match status" value="14"/>
</dbReference>
<evidence type="ECO:0000259" key="5">
    <source>
        <dbReference type="PROSITE" id="PS51272"/>
    </source>
</evidence>
<dbReference type="SUPFAM" id="SSF49265">
    <property type="entry name" value="Fibronectin type III"/>
    <property type="match status" value="7"/>
</dbReference>
<keyword evidence="1" id="KW-0732">Signal</keyword>
<feature type="domain" description="SLH" evidence="5">
    <location>
        <begin position="1676"/>
        <end position="1739"/>
    </location>
</feature>
<dbReference type="InterPro" id="IPR036116">
    <property type="entry name" value="FN3_sf"/>
</dbReference>
<feature type="domain" description="Fibronectin type-III" evidence="4">
    <location>
        <begin position="694"/>
        <end position="776"/>
    </location>
</feature>
<evidence type="ECO:0000313" key="7">
    <source>
        <dbReference type="Proteomes" id="UP001597214"/>
    </source>
</evidence>